<evidence type="ECO:0000259" key="7">
    <source>
        <dbReference type="PROSITE" id="PS51212"/>
    </source>
</evidence>
<keyword evidence="9" id="KW-1185">Reference proteome</keyword>
<protein>
    <submittedName>
        <fullName evidence="8">Uncharacterized protein</fullName>
    </submittedName>
</protein>
<feature type="domain" description="Sushi" evidence="6">
    <location>
        <begin position="339"/>
        <end position="402"/>
    </location>
</feature>
<dbReference type="InterPro" id="IPR035976">
    <property type="entry name" value="Sushi/SCR/CCP_sf"/>
</dbReference>
<keyword evidence="4" id="KW-1015">Disulfide bond</keyword>
<evidence type="ECO:0000259" key="6">
    <source>
        <dbReference type="PROSITE" id="PS50923"/>
    </source>
</evidence>
<comment type="caution">
    <text evidence="8">The sequence shown here is derived from an EMBL/GenBank/DDBJ whole genome shotgun (WGS) entry which is preliminary data.</text>
</comment>
<evidence type="ECO:0000313" key="9">
    <source>
        <dbReference type="Proteomes" id="UP001283361"/>
    </source>
</evidence>
<dbReference type="InterPro" id="IPR051503">
    <property type="entry name" value="ComplSys_Reg/VirEntry_Med"/>
</dbReference>
<dbReference type="Pfam" id="PF00084">
    <property type="entry name" value="Sushi"/>
    <property type="match status" value="3"/>
</dbReference>
<feature type="non-terminal residue" evidence="8">
    <location>
        <position position="1"/>
    </location>
</feature>
<dbReference type="PANTHER" id="PTHR45785:SF2">
    <property type="entry name" value="COMPLEMENT FACTOR H-RELATED"/>
    <property type="match status" value="1"/>
</dbReference>
<dbReference type="InterPro" id="IPR000436">
    <property type="entry name" value="Sushi_SCR_CCP_dom"/>
</dbReference>
<comment type="caution">
    <text evidence="5">Lacks conserved residue(s) required for the propagation of feature annotation.</text>
</comment>
<dbReference type="SUPFAM" id="SSF57535">
    <property type="entry name" value="Complement control module/SCR domain"/>
    <property type="match status" value="3"/>
</dbReference>
<dbReference type="AlphaFoldDB" id="A0AAE1AV66"/>
<dbReference type="PROSITE" id="PS50923">
    <property type="entry name" value="SUSHI"/>
    <property type="match status" value="3"/>
</dbReference>
<reference evidence="8" key="1">
    <citation type="journal article" date="2023" name="G3 (Bethesda)">
        <title>A reference genome for the long-term kleptoplast-retaining sea slug Elysia crispata morphotype clarki.</title>
        <authorList>
            <person name="Eastman K.E."/>
            <person name="Pendleton A.L."/>
            <person name="Shaikh M.A."/>
            <person name="Suttiyut T."/>
            <person name="Ogas R."/>
            <person name="Tomko P."/>
            <person name="Gavelis G."/>
            <person name="Widhalm J.R."/>
            <person name="Wisecaver J.H."/>
        </authorList>
    </citation>
    <scope>NUCLEOTIDE SEQUENCE</scope>
    <source>
        <strain evidence="8">ECLA1</strain>
    </source>
</reference>
<dbReference type="EMBL" id="JAWDGP010001249">
    <property type="protein sequence ID" value="KAK3793437.1"/>
    <property type="molecule type" value="Genomic_DNA"/>
</dbReference>
<evidence type="ECO:0000256" key="4">
    <source>
        <dbReference type="ARBA" id="ARBA00023157"/>
    </source>
</evidence>
<dbReference type="PANTHER" id="PTHR45785">
    <property type="entry name" value="COMPLEMENT FACTOR H-RELATED"/>
    <property type="match status" value="1"/>
</dbReference>
<feature type="domain" description="Sushi" evidence="6">
    <location>
        <begin position="464"/>
        <end position="527"/>
    </location>
</feature>
<dbReference type="SMART" id="SM00032">
    <property type="entry name" value="CCP"/>
    <property type="match status" value="5"/>
</dbReference>
<dbReference type="Pfam" id="PF01822">
    <property type="entry name" value="WSC"/>
    <property type="match status" value="1"/>
</dbReference>
<sequence>DNDLRDVLEWEVGYTVQASQKRKGWMHPDLYNASILAGAGIGSFSCASEGLCMLTLPGRNESEAFLPDFRDNLSEDFRGLICKTTQNFRGCQAAPANQEPFLVSTSDMTATLCQELCRGQSKTHAAVSVASCYCVDAPSGWFNSSALTDTTACSSRCPGHRNQFCGGQNMALWYSLEKSLEGQTAHSCDDIYNNGIFYNSTYVINAGNDTYKLQVCSITCDSLTCCTNANLSTEVSTYRTQVTLSCPYGQEFADGTTDMTLECRYKGWNAQPQSCQDTQCQPLHIDNAVVSSPDTIHGSNVTVTCNQGYTMATDRQSSLYSVTCEVNEWTPAPSPCERKRCSWTDQNLHITAAPDASLSFEYGTTLPLVCNKGYAFPNGSTVAYVYCTDTAVWSPPLEPCVAFCADIEESSVMGYVTVPTTGSDWEIAVTCYDGYAINNSVSSSTHVCVEGSGWLPPVTSCARKRCSWTDENLHITAAPDASLSFEYGTTLPLVCNQGYAFPNGSTVAYVYCTDTAVWSPPIEPCVEFCTNIDESSVMGVITQSTTESDWEIVVTCYDGYAINNSVTSSTHVCDDFNAAYTPLVLLHTTRYFADFCL</sequence>
<dbReference type="Proteomes" id="UP001283361">
    <property type="component" value="Unassembled WGS sequence"/>
</dbReference>
<evidence type="ECO:0000256" key="5">
    <source>
        <dbReference type="PROSITE-ProRule" id="PRU00302"/>
    </source>
</evidence>
<keyword evidence="2 5" id="KW-0768">Sushi</keyword>
<organism evidence="8 9">
    <name type="scientific">Elysia crispata</name>
    <name type="common">lettuce slug</name>
    <dbReference type="NCBI Taxonomy" id="231223"/>
    <lineage>
        <taxon>Eukaryota</taxon>
        <taxon>Metazoa</taxon>
        <taxon>Spiralia</taxon>
        <taxon>Lophotrochozoa</taxon>
        <taxon>Mollusca</taxon>
        <taxon>Gastropoda</taxon>
        <taxon>Heterobranchia</taxon>
        <taxon>Euthyneura</taxon>
        <taxon>Panpulmonata</taxon>
        <taxon>Sacoglossa</taxon>
        <taxon>Placobranchoidea</taxon>
        <taxon>Plakobranchidae</taxon>
        <taxon>Elysia</taxon>
    </lineage>
</organism>
<accession>A0AAE1AV66</accession>
<evidence type="ECO:0000256" key="3">
    <source>
        <dbReference type="ARBA" id="ARBA00022729"/>
    </source>
</evidence>
<keyword evidence="3" id="KW-0732">Signal</keyword>
<proteinExistence type="predicted"/>
<dbReference type="PROSITE" id="PS51212">
    <property type="entry name" value="WSC"/>
    <property type="match status" value="1"/>
</dbReference>
<evidence type="ECO:0000313" key="8">
    <source>
        <dbReference type="EMBL" id="KAK3793437.1"/>
    </source>
</evidence>
<dbReference type="SMART" id="SM00321">
    <property type="entry name" value="WSC"/>
    <property type="match status" value="1"/>
</dbReference>
<comment type="subcellular location">
    <subcellularLocation>
        <location evidence="1">Virion</location>
    </subcellularLocation>
</comment>
<dbReference type="CDD" id="cd00033">
    <property type="entry name" value="CCP"/>
    <property type="match status" value="3"/>
</dbReference>
<feature type="domain" description="WSC" evidence="7">
    <location>
        <begin position="85"/>
        <end position="177"/>
    </location>
</feature>
<name>A0AAE1AV66_9GAST</name>
<feature type="domain" description="Sushi" evidence="6">
    <location>
        <begin position="273"/>
        <end position="338"/>
    </location>
</feature>
<dbReference type="InterPro" id="IPR002889">
    <property type="entry name" value="WSC_carb-bd"/>
</dbReference>
<evidence type="ECO:0000256" key="1">
    <source>
        <dbReference type="ARBA" id="ARBA00004328"/>
    </source>
</evidence>
<dbReference type="Gene3D" id="2.10.70.10">
    <property type="entry name" value="Complement Module, domain 1"/>
    <property type="match status" value="3"/>
</dbReference>
<evidence type="ECO:0000256" key="2">
    <source>
        <dbReference type="ARBA" id="ARBA00022659"/>
    </source>
</evidence>
<gene>
    <name evidence="8" type="ORF">RRG08_039145</name>
</gene>